<gene>
    <name evidence="1" type="ORF">HNR39_001438</name>
</gene>
<evidence type="ECO:0000313" key="2">
    <source>
        <dbReference type="Proteomes" id="UP000571084"/>
    </source>
</evidence>
<accession>A0A840RRL5</accession>
<proteinExistence type="predicted"/>
<protein>
    <submittedName>
        <fullName evidence="1">Uncharacterized protein</fullName>
    </submittedName>
</protein>
<comment type="caution">
    <text evidence="1">The sequence shown here is derived from an EMBL/GenBank/DDBJ whole genome shotgun (WGS) entry which is preliminary data.</text>
</comment>
<keyword evidence="2" id="KW-1185">Reference proteome</keyword>
<organism evidence="1 2">
    <name type="scientific">Glaciimonas immobilis</name>
    <dbReference type="NCBI Taxonomy" id="728004"/>
    <lineage>
        <taxon>Bacteria</taxon>
        <taxon>Pseudomonadati</taxon>
        <taxon>Pseudomonadota</taxon>
        <taxon>Betaproteobacteria</taxon>
        <taxon>Burkholderiales</taxon>
        <taxon>Oxalobacteraceae</taxon>
        <taxon>Glaciimonas</taxon>
    </lineage>
</organism>
<reference evidence="1 2" key="1">
    <citation type="submission" date="2020-08" db="EMBL/GenBank/DDBJ databases">
        <title>Genomic Encyclopedia of Type Strains, Phase IV (KMG-IV): sequencing the most valuable type-strain genomes for metagenomic binning, comparative biology and taxonomic classification.</title>
        <authorList>
            <person name="Goeker M."/>
        </authorList>
    </citation>
    <scope>NUCLEOTIDE SEQUENCE [LARGE SCALE GENOMIC DNA]</scope>
    <source>
        <strain evidence="1 2">DSM 23240</strain>
    </source>
</reference>
<sequence length="72" mass="8200">MRKIGVLEDRVLFAYSSSVTRLSWTTIRVKGYGFPFEEKTVPIKEGYLLINSIKRVSKVVALLLYNFASPVC</sequence>
<dbReference type="AlphaFoldDB" id="A0A840RRL5"/>
<evidence type="ECO:0000313" key="1">
    <source>
        <dbReference type="EMBL" id="MBB5199606.1"/>
    </source>
</evidence>
<name>A0A840RRL5_9BURK</name>
<dbReference type="Proteomes" id="UP000571084">
    <property type="component" value="Unassembled WGS sequence"/>
</dbReference>
<dbReference type="EMBL" id="JACHHQ010000003">
    <property type="protein sequence ID" value="MBB5199606.1"/>
    <property type="molecule type" value="Genomic_DNA"/>
</dbReference>